<organism evidence="2 3">
    <name type="scientific">Aspergillus kawachii</name>
    <name type="common">White koji mold</name>
    <name type="synonym">Aspergillus awamori var. kawachi</name>
    <dbReference type="NCBI Taxonomy" id="1069201"/>
    <lineage>
        <taxon>Eukaryota</taxon>
        <taxon>Fungi</taxon>
        <taxon>Dikarya</taxon>
        <taxon>Ascomycota</taxon>
        <taxon>Pezizomycotina</taxon>
        <taxon>Eurotiomycetes</taxon>
        <taxon>Eurotiomycetidae</taxon>
        <taxon>Eurotiales</taxon>
        <taxon>Aspergillaceae</taxon>
        <taxon>Aspergillus</taxon>
        <taxon>Aspergillus subgen. Circumdati</taxon>
    </lineage>
</organism>
<gene>
    <name evidence="2" type="ORF">RIB2604_01500670</name>
</gene>
<dbReference type="Proteomes" id="UP000075230">
    <property type="component" value="Unassembled WGS sequence"/>
</dbReference>
<evidence type="ECO:0000313" key="3">
    <source>
        <dbReference type="Proteomes" id="UP000075230"/>
    </source>
</evidence>
<dbReference type="EMBL" id="BCWF01000015">
    <property type="protein sequence ID" value="GAT22038.1"/>
    <property type="molecule type" value="Genomic_DNA"/>
</dbReference>
<reference evidence="3" key="2">
    <citation type="submission" date="2016-02" db="EMBL/GenBank/DDBJ databases">
        <title>Genome sequencing of Aspergillus luchuensis NBRC 4314.</title>
        <authorList>
            <person name="Yamada O."/>
        </authorList>
    </citation>
    <scope>NUCLEOTIDE SEQUENCE [LARGE SCALE GENOMIC DNA]</scope>
    <source>
        <strain evidence="3">RIB 2604</strain>
    </source>
</reference>
<name>A0A146F7P9_ASPKA</name>
<reference evidence="2 3" key="1">
    <citation type="journal article" date="2016" name="DNA Res.">
        <title>Genome sequence of Aspergillus luchuensis NBRC 4314.</title>
        <authorList>
            <person name="Yamada O."/>
            <person name="Machida M."/>
            <person name="Hosoyama A."/>
            <person name="Goto M."/>
            <person name="Takahashi T."/>
            <person name="Futagami T."/>
            <person name="Yamagata Y."/>
            <person name="Takeuchi M."/>
            <person name="Kobayashi T."/>
            <person name="Koike H."/>
            <person name="Abe K."/>
            <person name="Asai K."/>
            <person name="Arita M."/>
            <person name="Fujita N."/>
            <person name="Fukuda K."/>
            <person name="Higa K."/>
            <person name="Horikawa H."/>
            <person name="Ishikawa T."/>
            <person name="Jinno K."/>
            <person name="Kato Y."/>
            <person name="Kirimura K."/>
            <person name="Mizutani O."/>
            <person name="Nakasone K."/>
            <person name="Sano M."/>
            <person name="Shiraishi Y."/>
            <person name="Tsukahara M."/>
            <person name="Gomi K."/>
        </authorList>
    </citation>
    <scope>NUCLEOTIDE SEQUENCE [LARGE SCALE GENOMIC DNA]</scope>
    <source>
        <strain evidence="2 3">RIB 2604</strain>
    </source>
</reference>
<feature type="region of interest" description="Disordered" evidence="1">
    <location>
        <begin position="1"/>
        <end position="27"/>
    </location>
</feature>
<sequence>MYPWDTERRFGGASPPNNSGSEDGVSEDRVIRRQQLWRHSVTLRVGSDLPLIWEDPEASHRFLELKDLSSSSSSSRRRPSQRE</sequence>
<dbReference type="AlphaFoldDB" id="A0A146F7P9"/>
<comment type="caution">
    <text evidence="2">The sequence shown here is derived from an EMBL/GenBank/DDBJ whole genome shotgun (WGS) entry which is preliminary data.</text>
</comment>
<proteinExistence type="predicted"/>
<evidence type="ECO:0000313" key="2">
    <source>
        <dbReference type="EMBL" id="GAT22038.1"/>
    </source>
</evidence>
<feature type="compositionally biased region" description="Basic and acidic residues" evidence="1">
    <location>
        <begin position="1"/>
        <end position="10"/>
    </location>
</feature>
<protein>
    <submittedName>
        <fullName evidence="2">Prostaglandin G/H synthase 2/cyclooxygenase 2, pgh2/cox2</fullName>
    </submittedName>
</protein>
<evidence type="ECO:0000256" key="1">
    <source>
        <dbReference type="SAM" id="MobiDB-lite"/>
    </source>
</evidence>
<accession>A0A146F7P9</accession>